<reference evidence="1" key="1">
    <citation type="submission" date="2022-04" db="EMBL/GenBank/DDBJ databases">
        <title>Genome of the entomopathogenic fungus Entomophthora muscae.</title>
        <authorList>
            <person name="Elya C."/>
            <person name="Lovett B.R."/>
            <person name="Lee E."/>
            <person name="Macias A.M."/>
            <person name="Hajek A.E."/>
            <person name="De Bivort B.L."/>
            <person name="Kasson M.T."/>
            <person name="De Fine Licht H.H."/>
            <person name="Stajich J.E."/>
        </authorList>
    </citation>
    <scope>NUCLEOTIDE SEQUENCE</scope>
    <source>
        <strain evidence="1">Berkeley</strain>
    </source>
</reference>
<sequence length="107" mass="12612">MHCSHPYNQLPPIRGITHLEANVRLPSLKAIMWEVLRPRHTAPFQTDPPKVSLSFKRSRRLFWQINRIYKCRYPGCKKAYGAINHLNTHIVSQKHGRKMTTNDYISF</sequence>
<name>A0ACC2RQ83_9FUNG</name>
<dbReference type="EMBL" id="QTSX02006727">
    <property type="protein sequence ID" value="KAJ9052246.1"/>
    <property type="molecule type" value="Genomic_DNA"/>
</dbReference>
<organism evidence="1 2">
    <name type="scientific">Entomophthora muscae</name>
    <dbReference type="NCBI Taxonomy" id="34485"/>
    <lineage>
        <taxon>Eukaryota</taxon>
        <taxon>Fungi</taxon>
        <taxon>Fungi incertae sedis</taxon>
        <taxon>Zoopagomycota</taxon>
        <taxon>Entomophthoromycotina</taxon>
        <taxon>Entomophthoromycetes</taxon>
        <taxon>Entomophthorales</taxon>
        <taxon>Entomophthoraceae</taxon>
        <taxon>Entomophthora</taxon>
    </lineage>
</organism>
<accession>A0ACC2RQ83</accession>
<proteinExistence type="predicted"/>
<comment type="caution">
    <text evidence="1">The sequence shown here is derived from an EMBL/GenBank/DDBJ whole genome shotgun (WGS) entry which is preliminary data.</text>
</comment>
<protein>
    <submittedName>
        <fullName evidence="1">Uncharacterized protein</fullName>
    </submittedName>
</protein>
<evidence type="ECO:0000313" key="1">
    <source>
        <dbReference type="EMBL" id="KAJ9052246.1"/>
    </source>
</evidence>
<keyword evidence="2" id="KW-1185">Reference proteome</keyword>
<gene>
    <name evidence="1" type="ORF">DSO57_1036126</name>
</gene>
<evidence type="ECO:0000313" key="2">
    <source>
        <dbReference type="Proteomes" id="UP001165960"/>
    </source>
</evidence>
<dbReference type="Proteomes" id="UP001165960">
    <property type="component" value="Unassembled WGS sequence"/>
</dbReference>